<sequence>MYTYSGSIKNALNDISDYTYTLISSSQSHSIPFPSPKSLLTEEEKLNRRPRIYKINKHHNIIISQVENVRQSSQEDVGYVMWPSALILFSYITHNHTQLFTPNSHVIELGAGCGMTGMGLSKVRGDLKVKVTDYNEVVLGNLGRNLRINLLEEGCETMHQVRF</sequence>
<dbReference type="Pfam" id="PF10294">
    <property type="entry name" value="Methyltransf_16"/>
    <property type="match status" value="1"/>
</dbReference>
<dbReference type="SUPFAM" id="SSF53335">
    <property type="entry name" value="S-adenosyl-L-methionine-dependent methyltransferases"/>
    <property type="match status" value="1"/>
</dbReference>
<organism evidence="1 2">
    <name type="scientific">Triparma laevis f. inornata</name>
    <dbReference type="NCBI Taxonomy" id="1714386"/>
    <lineage>
        <taxon>Eukaryota</taxon>
        <taxon>Sar</taxon>
        <taxon>Stramenopiles</taxon>
        <taxon>Ochrophyta</taxon>
        <taxon>Bolidophyceae</taxon>
        <taxon>Parmales</taxon>
        <taxon>Triparmaceae</taxon>
        <taxon>Triparma</taxon>
    </lineage>
</organism>
<dbReference type="Gene3D" id="3.40.50.150">
    <property type="entry name" value="Vaccinia Virus protein VP39"/>
    <property type="match status" value="1"/>
</dbReference>
<dbReference type="InterPro" id="IPR029063">
    <property type="entry name" value="SAM-dependent_MTases_sf"/>
</dbReference>
<evidence type="ECO:0000313" key="1">
    <source>
        <dbReference type="EMBL" id="GMH55485.1"/>
    </source>
</evidence>
<dbReference type="EMBL" id="BLQM01000045">
    <property type="protein sequence ID" value="GMH55485.1"/>
    <property type="molecule type" value="Genomic_DNA"/>
</dbReference>
<evidence type="ECO:0000313" key="2">
    <source>
        <dbReference type="Proteomes" id="UP001162640"/>
    </source>
</evidence>
<accession>A0A9W6ZS07</accession>
<dbReference type="PANTHER" id="PTHR14614:SF130">
    <property type="entry name" value="PROTEIN-LYSINE N-METHYLTRANSFERASE EEF2KMT"/>
    <property type="match status" value="1"/>
</dbReference>
<comment type="caution">
    <text evidence="1">The sequence shown here is derived from an EMBL/GenBank/DDBJ whole genome shotgun (WGS) entry which is preliminary data.</text>
</comment>
<dbReference type="InterPro" id="IPR019410">
    <property type="entry name" value="Methyltransf_16"/>
</dbReference>
<proteinExistence type="predicted"/>
<protein>
    <submittedName>
        <fullName evidence="1">Uncharacterized protein</fullName>
    </submittedName>
</protein>
<name>A0A9W6ZS07_9STRA</name>
<dbReference type="PANTHER" id="PTHR14614">
    <property type="entry name" value="HEPATOCELLULAR CARCINOMA-ASSOCIATED ANTIGEN"/>
    <property type="match status" value="1"/>
</dbReference>
<dbReference type="Proteomes" id="UP001162640">
    <property type="component" value="Unassembled WGS sequence"/>
</dbReference>
<dbReference type="AlphaFoldDB" id="A0A9W6ZS07"/>
<reference evidence="2" key="1">
    <citation type="journal article" date="2023" name="Commun. Biol.">
        <title>Genome analysis of Parmales, the sister group of diatoms, reveals the evolutionary specialization of diatoms from phago-mixotrophs to photoautotrophs.</title>
        <authorList>
            <person name="Ban H."/>
            <person name="Sato S."/>
            <person name="Yoshikawa S."/>
            <person name="Yamada K."/>
            <person name="Nakamura Y."/>
            <person name="Ichinomiya M."/>
            <person name="Sato N."/>
            <person name="Blanc-Mathieu R."/>
            <person name="Endo H."/>
            <person name="Kuwata A."/>
            <person name="Ogata H."/>
        </authorList>
    </citation>
    <scope>NUCLEOTIDE SEQUENCE [LARGE SCALE GENOMIC DNA]</scope>
</reference>
<gene>
    <name evidence="1" type="ORF">TL16_g01919</name>
</gene>